<comment type="caution">
    <text evidence="1">The sequence shown here is derived from an EMBL/GenBank/DDBJ whole genome shotgun (WGS) entry which is preliminary data.</text>
</comment>
<dbReference type="AlphaFoldDB" id="A0A0F8X590"/>
<name>A0A0F8X590_9ZZZZ</name>
<organism evidence="1">
    <name type="scientific">marine sediment metagenome</name>
    <dbReference type="NCBI Taxonomy" id="412755"/>
    <lineage>
        <taxon>unclassified sequences</taxon>
        <taxon>metagenomes</taxon>
        <taxon>ecological metagenomes</taxon>
    </lineage>
</organism>
<accession>A0A0F8X590</accession>
<proteinExistence type="predicted"/>
<evidence type="ECO:0000313" key="1">
    <source>
        <dbReference type="EMBL" id="KKK63973.1"/>
    </source>
</evidence>
<reference evidence="1" key="1">
    <citation type="journal article" date="2015" name="Nature">
        <title>Complex archaea that bridge the gap between prokaryotes and eukaryotes.</title>
        <authorList>
            <person name="Spang A."/>
            <person name="Saw J.H."/>
            <person name="Jorgensen S.L."/>
            <person name="Zaremba-Niedzwiedzka K."/>
            <person name="Martijn J."/>
            <person name="Lind A.E."/>
            <person name="van Eijk R."/>
            <person name="Schleper C."/>
            <person name="Guy L."/>
            <person name="Ettema T.J."/>
        </authorList>
    </citation>
    <scope>NUCLEOTIDE SEQUENCE</scope>
</reference>
<gene>
    <name evidence="1" type="ORF">LCGC14_2988910</name>
</gene>
<protein>
    <submittedName>
        <fullName evidence="1">Uncharacterized protein</fullName>
    </submittedName>
</protein>
<dbReference type="EMBL" id="LAZR01061246">
    <property type="protein sequence ID" value="KKK63973.1"/>
    <property type="molecule type" value="Genomic_DNA"/>
</dbReference>
<sequence length="93" mass="10823">MEEEYEIRHAFLNQHRQFVLGFEAGQFYDQCSVFATQPTIAGEESDEILLESVYHTSNEGELLQIADHYGLVRAYWKPFSDDSNWATGGFKRR</sequence>